<evidence type="ECO:0000313" key="1">
    <source>
        <dbReference type="EMBL" id="VDN53457.1"/>
    </source>
</evidence>
<gene>
    <name evidence="1" type="ORF">DME_LOCUS3430</name>
</gene>
<dbReference type="Proteomes" id="UP000038040">
    <property type="component" value="Unplaced"/>
</dbReference>
<dbReference type="EMBL" id="UYYG01000133">
    <property type="protein sequence ID" value="VDN53457.1"/>
    <property type="molecule type" value="Genomic_DNA"/>
</dbReference>
<evidence type="ECO:0000313" key="3">
    <source>
        <dbReference type="Proteomes" id="UP000274756"/>
    </source>
</evidence>
<protein>
    <submittedName>
        <fullName evidence="1 4">Uncharacterized protein</fullName>
    </submittedName>
</protein>
<evidence type="ECO:0000313" key="2">
    <source>
        <dbReference type="Proteomes" id="UP000038040"/>
    </source>
</evidence>
<accession>A0A158Q6D6</accession>
<evidence type="ECO:0000313" key="4">
    <source>
        <dbReference type="WBParaSite" id="DME_0000981701-mRNA-1"/>
    </source>
</evidence>
<dbReference type="Proteomes" id="UP000274756">
    <property type="component" value="Unassembled WGS sequence"/>
</dbReference>
<organism evidence="2 4">
    <name type="scientific">Dracunculus medinensis</name>
    <name type="common">Guinea worm</name>
    <dbReference type="NCBI Taxonomy" id="318479"/>
    <lineage>
        <taxon>Eukaryota</taxon>
        <taxon>Metazoa</taxon>
        <taxon>Ecdysozoa</taxon>
        <taxon>Nematoda</taxon>
        <taxon>Chromadorea</taxon>
        <taxon>Rhabditida</taxon>
        <taxon>Spirurina</taxon>
        <taxon>Dracunculoidea</taxon>
        <taxon>Dracunculidae</taxon>
        <taxon>Dracunculus</taxon>
    </lineage>
</organism>
<dbReference type="WBParaSite" id="DME_0000981701-mRNA-1">
    <property type="protein sequence ID" value="DME_0000981701-mRNA-1"/>
    <property type="gene ID" value="DME_0000981701"/>
</dbReference>
<reference evidence="1 3" key="2">
    <citation type="submission" date="2018-11" db="EMBL/GenBank/DDBJ databases">
        <authorList>
            <consortium name="Pathogen Informatics"/>
        </authorList>
    </citation>
    <scope>NUCLEOTIDE SEQUENCE [LARGE SCALE GENOMIC DNA]</scope>
</reference>
<dbReference type="STRING" id="318479.A0A158Q6D6"/>
<keyword evidence="3" id="KW-1185">Reference proteome</keyword>
<proteinExistence type="predicted"/>
<dbReference type="AlphaFoldDB" id="A0A158Q6D6"/>
<name>A0A158Q6D6_DRAME</name>
<dbReference type="OrthoDB" id="5847693at2759"/>
<reference evidence="4" key="1">
    <citation type="submission" date="2016-04" db="UniProtKB">
        <authorList>
            <consortium name="WormBaseParasite"/>
        </authorList>
    </citation>
    <scope>IDENTIFICATION</scope>
</reference>
<sequence>MLSLIMSRAIANGLPEYLSHRNGIVRKSSIKTLQRCTQLPRKNTSYPIISQEQYVQALKALLRLSQTMYLQLHVTASPISFQLCRKNIFLNDGEGLISNLDNTDMVKLGKCITNTSIVLWNSTDVVNHCPYRRVGKFETMRYGDHFIINELQASFVLDKKDNTTITTNCRLTNPYLMKETSLKTMKILRKNQNEKQHNSYLWWRLLQKRHSIQIILVFLRSLFCFSRERKSNPIDIIVLPTESKRTQVPVRLNTFSYRPEDPPIKLPH</sequence>